<dbReference type="GO" id="GO:0005524">
    <property type="term" value="F:ATP binding"/>
    <property type="evidence" value="ECO:0007669"/>
    <property type="project" value="UniProtKB-UniRule"/>
</dbReference>
<dbReference type="PANTHER" id="PTHR43289">
    <property type="entry name" value="MITOGEN-ACTIVATED PROTEIN KINASE KINASE KINASE 20-RELATED"/>
    <property type="match status" value="1"/>
</dbReference>
<reference evidence="7 8" key="1">
    <citation type="submission" date="2020-08" db="EMBL/GenBank/DDBJ databases">
        <title>Genomic Encyclopedia of Type Strains, Phase IV (KMG-IV): sequencing the most valuable type-strain genomes for metagenomic binning, comparative biology and taxonomic classification.</title>
        <authorList>
            <person name="Goeker M."/>
        </authorList>
    </citation>
    <scope>NUCLEOTIDE SEQUENCE [LARGE SCALE GENOMIC DNA]</scope>
    <source>
        <strain evidence="7 8">DSM 102189</strain>
    </source>
</reference>
<dbReference type="SUPFAM" id="SSF56112">
    <property type="entry name" value="Protein kinase-like (PK-like)"/>
    <property type="match status" value="1"/>
</dbReference>
<evidence type="ECO:0000259" key="6">
    <source>
        <dbReference type="PROSITE" id="PS50011"/>
    </source>
</evidence>
<dbReference type="EMBL" id="JACIIV010000017">
    <property type="protein sequence ID" value="MBB6228251.1"/>
    <property type="molecule type" value="Genomic_DNA"/>
</dbReference>
<keyword evidence="8" id="KW-1185">Reference proteome</keyword>
<accession>A0A841L9F2</accession>
<dbReference type="InterPro" id="IPR017441">
    <property type="entry name" value="Protein_kinase_ATP_BS"/>
</dbReference>
<name>A0A841L9F2_9SPHN</name>
<evidence type="ECO:0000313" key="7">
    <source>
        <dbReference type="EMBL" id="MBB6228251.1"/>
    </source>
</evidence>
<dbReference type="RefSeq" id="WP_184200263.1">
    <property type="nucleotide sequence ID" value="NZ_JACIIV010000017.1"/>
</dbReference>
<gene>
    <name evidence="7" type="ORF">FHS79_002436</name>
</gene>
<proteinExistence type="predicted"/>
<dbReference type="PROSITE" id="PS50011">
    <property type="entry name" value="PROTEIN_KINASE_DOM"/>
    <property type="match status" value="1"/>
</dbReference>
<dbReference type="Gene3D" id="1.10.510.10">
    <property type="entry name" value="Transferase(Phosphotransferase) domain 1"/>
    <property type="match status" value="1"/>
</dbReference>
<keyword evidence="4 5" id="KW-0067">ATP-binding</keyword>
<keyword evidence="2 5" id="KW-0547">Nucleotide-binding</keyword>
<dbReference type="AlphaFoldDB" id="A0A841L9F2"/>
<evidence type="ECO:0000256" key="4">
    <source>
        <dbReference type="ARBA" id="ARBA00022840"/>
    </source>
</evidence>
<dbReference type="GO" id="GO:0004674">
    <property type="term" value="F:protein serine/threonine kinase activity"/>
    <property type="evidence" value="ECO:0007669"/>
    <property type="project" value="UniProtKB-EC"/>
</dbReference>
<dbReference type="InterPro" id="IPR000719">
    <property type="entry name" value="Prot_kinase_dom"/>
</dbReference>
<dbReference type="Proteomes" id="UP000538147">
    <property type="component" value="Unassembled WGS sequence"/>
</dbReference>
<dbReference type="Gene3D" id="1.25.40.10">
    <property type="entry name" value="Tetratricopeptide repeat domain"/>
    <property type="match status" value="1"/>
</dbReference>
<dbReference type="Gene3D" id="3.30.200.20">
    <property type="entry name" value="Phosphorylase Kinase, domain 1"/>
    <property type="match status" value="1"/>
</dbReference>
<dbReference type="PROSITE" id="PS00109">
    <property type="entry name" value="PROTEIN_KINASE_TYR"/>
    <property type="match status" value="1"/>
</dbReference>
<evidence type="ECO:0000256" key="1">
    <source>
        <dbReference type="ARBA" id="ARBA00022679"/>
    </source>
</evidence>
<evidence type="ECO:0000313" key="8">
    <source>
        <dbReference type="Proteomes" id="UP000538147"/>
    </source>
</evidence>
<comment type="caution">
    <text evidence="7">The sequence shown here is derived from an EMBL/GenBank/DDBJ whole genome shotgun (WGS) entry which is preliminary data.</text>
</comment>
<feature type="domain" description="Protein kinase" evidence="6">
    <location>
        <begin position="76"/>
        <end position="386"/>
    </location>
</feature>
<dbReference type="InterPro" id="IPR008266">
    <property type="entry name" value="Tyr_kinase_AS"/>
</dbReference>
<dbReference type="InterPro" id="IPR011009">
    <property type="entry name" value="Kinase-like_dom_sf"/>
</dbReference>
<dbReference type="PANTHER" id="PTHR43289:SF34">
    <property type="entry name" value="SERINE_THREONINE-PROTEIN KINASE YBDM-RELATED"/>
    <property type="match status" value="1"/>
</dbReference>
<dbReference type="Pfam" id="PF00069">
    <property type="entry name" value="Pkinase"/>
    <property type="match status" value="1"/>
</dbReference>
<keyword evidence="3 7" id="KW-0418">Kinase</keyword>
<evidence type="ECO:0000256" key="2">
    <source>
        <dbReference type="ARBA" id="ARBA00022741"/>
    </source>
</evidence>
<dbReference type="InterPro" id="IPR011990">
    <property type="entry name" value="TPR-like_helical_dom_sf"/>
</dbReference>
<feature type="binding site" evidence="5">
    <location>
        <position position="107"/>
    </location>
    <ligand>
        <name>ATP</name>
        <dbReference type="ChEBI" id="CHEBI:30616"/>
    </ligand>
</feature>
<sequence>MADAALDARALPLLDAALALPPDARDAFITDASGDDPALAARLRRLLAASDDSRLRTGSAAATVADAPMPDRIGRYRITRLIGVGGMGAVYRGERDTGDFDHVVAIKLIRPGALSDVFIERFARERQTLARLSHPHIARLFDGGETPAGEPYIVMEFVDGIRLDEWLDSGPTTGARTTLFLDVCSAVGFAHQNLIIHRDLTPANILVDRNDNARLIDFGIARPPLASPPDRVPGVVARSLTPGFAAPERIAGDPATTLSDVYSLGVLLALMLPDTTGRGDADLAAIIARARAVDPQARYASVDALSADVRAWQRGDVVAARNGGRRYRIGRFVARHRAGVAAGTTAVVMLVGALGTTLAANARAETARAEAEQRFAQTRAIAKSLLFDAYDEVGKVPGSAIARAKLAETGQTYLLALAGQEDAPRDVRVETGLGFLRLAKVVGNGGDNQLGRLEDGNKLIGRAEAILAPLHRRYPDDPAVTIAYADLLVEQTATALYTDNDPPLAKRKALETRRLLAADPARNVDSARLYALASQGLGDSYAWGDDYAAARTEYRATEAFITGLPPALATARPLRMVRSANLRLLGEANHKLGDEAAALAAVDQAVAINRTLVAAYPDDPALPRKLAMSLWYRAILQRAGHDEAAAMFSIGEATDLARALRVRSNGDATSLQLLSTVGEVQAQLLGDLGRHAQAFAMSDEVIAAHRRMVALAGDTAGARRSMATALTTSGGNFYIGGARDRACAAWREALALFEGNRNVGEGDRTKLMPRLRGAIAQCTAGAKVTVFDDL</sequence>
<evidence type="ECO:0000256" key="3">
    <source>
        <dbReference type="ARBA" id="ARBA00022777"/>
    </source>
</evidence>
<dbReference type="CDD" id="cd14014">
    <property type="entry name" value="STKc_PknB_like"/>
    <property type="match status" value="1"/>
</dbReference>
<evidence type="ECO:0000256" key="5">
    <source>
        <dbReference type="PROSITE-ProRule" id="PRU10141"/>
    </source>
</evidence>
<protein>
    <submittedName>
        <fullName evidence="7">Serine/threonine-protein kinase</fullName>
        <ecNumber evidence="7">2.7.11.1</ecNumber>
    </submittedName>
</protein>
<dbReference type="PROSITE" id="PS00107">
    <property type="entry name" value="PROTEIN_KINASE_ATP"/>
    <property type="match status" value="1"/>
</dbReference>
<keyword evidence="1 7" id="KW-0808">Transferase</keyword>
<organism evidence="7 8">
    <name type="scientific">Polymorphobacter multimanifer</name>
    <dbReference type="NCBI Taxonomy" id="1070431"/>
    <lineage>
        <taxon>Bacteria</taxon>
        <taxon>Pseudomonadati</taxon>
        <taxon>Pseudomonadota</taxon>
        <taxon>Alphaproteobacteria</taxon>
        <taxon>Sphingomonadales</taxon>
        <taxon>Sphingosinicellaceae</taxon>
        <taxon>Polymorphobacter</taxon>
    </lineage>
</organism>
<dbReference type="EC" id="2.7.11.1" evidence="7"/>